<sequence length="267" mass="29228">MPVSPALAFTLTNGGASPPVPSSSPRAHRVPPHLIQQRRDRSFQRFRPSSPSTAGNYASCLALPRDQTLQIFCTPAYQKSGAVNPEAEVAVRPARDRRSLGSIFRNIFYSLRDTKRPSVVPASPPTSTPHNRSPPPLLLPPVALHGRDRPHRVRGRDDRGQGRLRSVLFALSLSARHPAVSKYFRTYQTRALDRKTDRYFDSSFLTNRAGDAKRNLNIAVAGTSLVHAGLFATNTTMKEDVRPAIRALNIATNLAVAGLAIKEAVGK</sequence>
<name>C1MU56_MICPC</name>
<dbReference type="GeneID" id="9684505"/>
<evidence type="ECO:0000256" key="1">
    <source>
        <dbReference type="SAM" id="MobiDB-lite"/>
    </source>
</evidence>
<dbReference type="EMBL" id="GG663740">
    <property type="protein sequence ID" value="EEH56271.1"/>
    <property type="molecule type" value="Genomic_DNA"/>
</dbReference>
<reference evidence="2 3" key="1">
    <citation type="journal article" date="2009" name="Science">
        <title>Green evolution and dynamic adaptations revealed by genomes of the marine picoeukaryotes Micromonas.</title>
        <authorList>
            <person name="Worden A.Z."/>
            <person name="Lee J.H."/>
            <person name="Mock T."/>
            <person name="Rouze P."/>
            <person name="Simmons M.P."/>
            <person name="Aerts A.L."/>
            <person name="Allen A.E."/>
            <person name="Cuvelier M.L."/>
            <person name="Derelle E."/>
            <person name="Everett M.V."/>
            <person name="Foulon E."/>
            <person name="Grimwood J."/>
            <person name="Gundlach H."/>
            <person name="Henrissat B."/>
            <person name="Napoli C."/>
            <person name="McDonald S.M."/>
            <person name="Parker M.S."/>
            <person name="Rombauts S."/>
            <person name="Salamov A."/>
            <person name="Von Dassow P."/>
            <person name="Badger J.H."/>
            <person name="Coutinho P.M."/>
            <person name="Demir E."/>
            <person name="Dubchak I."/>
            <person name="Gentemann C."/>
            <person name="Eikrem W."/>
            <person name="Gready J.E."/>
            <person name="John U."/>
            <person name="Lanier W."/>
            <person name="Lindquist E.A."/>
            <person name="Lucas S."/>
            <person name="Mayer K.F."/>
            <person name="Moreau H."/>
            <person name="Not F."/>
            <person name="Otillar R."/>
            <person name="Panaud O."/>
            <person name="Pangilinan J."/>
            <person name="Paulsen I."/>
            <person name="Piegu B."/>
            <person name="Poliakov A."/>
            <person name="Robbens S."/>
            <person name="Schmutz J."/>
            <person name="Toulza E."/>
            <person name="Wyss T."/>
            <person name="Zelensky A."/>
            <person name="Zhou K."/>
            <person name="Armbrust E.V."/>
            <person name="Bhattacharya D."/>
            <person name="Goodenough U.W."/>
            <person name="Van de Peer Y."/>
            <person name="Grigoriev I.V."/>
        </authorList>
    </citation>
    <scope>NUCLEOTIDE SEQUENCE [LARGE SCALE GENOMIC DNA]</scope>
    <source>
        <strain evidence="2 3">CCMP1545</strain>
    </source>
</reference>
<protein>
    <submittedName>
        <fullName evidence="2">Predicted protein</fullName>
    </submittedName>
</protein>
<dbReference type="AlphaFoldDB" id="C1MU56"/>
<gene>
    <name evidence="2" type="ORF">MICPUCDRAFT_58674</name>
</gene>
<evidence type="ECO:0000313" key="3">
    <source>
        <dbReference type="Proteomes" id="UP000001876"/>
    </source>
</evidence>
<dbReference type="KEGG" id="mpp:MICPUCDRAFT_58674"/>
<dbReference type="RefSeq" id="XP_003059139.1">
    <property type="nucleotide sequence ID" value="XM_003059093.1"/>
</dbReference>
<keyword evidence="3" id="KW-1185">Reference proteome</keyword>
<dbReference type="Proteomes" id="UP000001876">
    <property type="component" value="Unassembled WGS sequence"/>
</dbReference>
<feature type="compositionally biased region" description="Pro residues" evidence="1">
    <location>
        <begin position="122"/>
        <end position="139"/>
    </location>
</feature>
<dbReference type="OrthoDB" id="10609594at2759"/>
<organism evidence="3">
    <name type="scientific">Micromonas pusilla (strain CCMP1545)</name>
    <name type="common">Picoplanktonic green alga</name>
    <dbReference type="NCBI Taxonomy" id="564608"/>
    <lineage>
        <taxon>Eukaryota</taxon>
        <taxon>Viridiplantae</taxon>
        <taxon>Chlorophyta</taxon>
        <taxon>Mamiellophyceae</taxon>
        <taxon>Mamiellales</taxon>
        <taxon>Mamiellaceae</taxon>
        <taxon>Micromonas</taxon>
    </lineage>
</organism>
<feature type="region of interest" description="Disordered" evidence="1">
    <location>
        <begin position="116"/>
        <end position="158"/>
    </location>
</feature>
<feature type="region of interest" description="Disordered" evidence="1">
    <location>
        <begin position="10"/>
        <end position="29"/>
    </location>
</feature>
<accession>C1MU56</accession>
<evidence type="ECO:0000313" key="2">
    <source>
        <dbReference type="EMBL" id="EEH56271.1"/>
    </source>
</evidence>
<proteinExistence type="predicted"/>